<evidence type="ECO:0000256" key="4">
    <source>
        <dbReference type="ARBA" id="ARBA00022723"/>
    </source>
</evidence>
<dbReference type="CDD" id="cd08662">
    <property type="entry name" value="M13"/>
    <property type="match status" value="1"/>
</dbReference>
<evidence type="ECO:0000256" key="2">
    <source>
        <dbReference type="ARBA" id="ARBA00007357"/>
    </source>
</evidence>
<sequence>MKSKYLLVALGCSVSVSMLAGCQGGENKNQMEQQSEHGIETQYMDKKVYPGENFYKFVNGKWDEETQIPADMSRWGSFNELIESNNDKLKHVIETAIDSKSYALDTDQGKALLMYQTGLDTTRIQKEGLMPLQKLLKQIETIKGKEDLPKVLAELHSEGVSGFFGDYVYQDKKNSSEMTVYVAGGGLGLPDRDYYLLPKYADVLDQYKEHIVKMFELSGYNTQKAQLAANGIVKLETSLAESMLSRVERRDPTKTYHKMSEKELQALAESFNFNEYFKTSGFDDIPYYIVEQPKYMAAFDQILRETDLNHVQDYLLWNAISAAAPFLTEELVYQNWEFYSKTMRGAKEMRPRWKRVLGTVNGSVGFAIGKVYVEEVFPPEAKQKALEMVENIEEAFKERIKQLDWMGDSTKQKALHKLASFRVKIGYPDKWENYHKLKLDSADSYLDMVLKSAKLAHEKNVAELYKPVDKTKWHMTPQTVNAYYSPINNEIVFPAAILQPPFYDYQADDAVNYGGIGAVIGHEMTHGFDDQGRRYDAQGNLKNWWTEEDLEKFNKKAEVLVKQFDAYVVLDSLHVNGKLTLGENIADLGGVTLAHQALINKMSDEQLKEKIQGFTPEERLFISWATIWRTKYRPKALEQTLLTDVHSPGMIRAFAPLSNLESFKEAFHLKDGDPMVRPASERAKIW</sequence>
<organism evidence="11 12">
    <name type="scientific">Aureibacter tunicatorum</name>
    <dbReference type="NCBI Taxonomy" id="866807"/>
    <lineage>
        <taxon>Bacteria</taxon>
        <taxon>Pseudomonadati</taxon>
        <taxon>Bacteroidota</taxon>
        <taxon>Cytophagia</taxon>
        <taxon>Cytophagales</taxon>
        <taxon>Persicobacteraceae</taxon>
        <taxon>Aureibacter</taxon>
    </lineage>
</organism>
<comment type="caution">
    <text evidence="11">The sequence shown here is derived from an EMBL/GenBank/DDBJ whole genome shotgun (WGS) entry which is preliminary data.</text>
</comment>
<dbReference type="GO" id="GO:0016485">
    <property type="term" value="P:protein processing"/>
    <property type="evidence" value="ECO:0007669"/>
    <property type="project" value="TreeGrafter"/>
</dbReference>
<dbReference type="InterPro" id="IPR000718">
    <property type="entry name" value="Peptidase_M13"/>
</dbReference>
<evidence type="ECO:0000259" key="10">
    <source>
        <dbReference type="Pfam" id="PF05649"/>
    </source>
</evidence>
<evidence type="ECO:0000256" key="1">
    <source>
        <dbReference type="ARBA" id="ARBA00001947"/>
    </source>
</evidence>
<dbReference type="PROSITE" id="PS51257">
    <property type="entry name" value="PROKAR_LIPOPROTEIN"/>
    <property type="match status" value="1"/>
</dbReference>
<evidence type="ECO:0000256" key="6">
    <source>
        <dbReference type="ARBA" id="ARBA00022833"/>
    </source>
</evidence>
<dbReference type="EC" id="3.4.24.-" evidence="11"/>
<evidence type="ECO:0000256" key="8">
    <source>
        <dbReference type="SAM" id="SignalP"/>
    </source>
</evidence>
<proteinExistence type="inferred from homology"/>
<dbReference type="GO" id="GO:0004222">
    <property type="term" value="F:metalloendopeptidase activity"/>
    <property type="evidence" value="ECO:0007669"/>
    <property type="project" value="InterPro"/>
</dbReference>
<keyword evidence="6" id="KW-0862">Zinc</keyword>
<feature type="signal peptide" evidence="8">
    <location>
        <begin position="1"/>
        <end position="20"/>
    </location>
</feature>
<reference evidence="11" key="1">
    <citation type="submission" date="2023-07" db="EMBL/GenBank/DDBJ databases">
        <title>Genomic Encyclopedia of Type Strains, Phase IV (KMG-IV): sequencing the most valuable type-strain genomes for metagenomic binning, comparative biology and taxonomic classification.</title>
        <authorList>
            <person name="Goeker M."/>
        </authorList>
    </citation>
    <scope>NUCLEOTIDE SEQUENCE</scope>
    <source>
        <strain evidence="11">DSM 26174</strain>
    </source>
</reference>
<accession>A0AAE4BT31</accession>
<name>A0AAE4BT31_9BACT</name>
<feature type="chain" id="PRO_5042287807" evidence="8">
    <location>
        <begin position="21"/>
        <end position="686"/>
    </location>
</feature>
<dbReference type="EMBL" id="JAVDQD010000004">
    <property type="protein sequence ID" value="MDR6240371.1"/>
    <property type="molecule type" value="Genomic_DNA"/>
</dbReference>
<feature type="domain" description="Peptidase M13 N-terminal" evidence="10">
    <location>
        <begin position="50"/>
        <end position="428"/>
    </location>
</feature>
<evidence type="ECO:0000313" key="11">
    <source>
        <dbReference type="EMBL" id="MDR6240371.1"/>
    </source>
</evidence>
<dbReference type="AlphaFoldDB" id="A0AAE4BT31"/>
<dbReference type="SUPFAM" id="SSF55486">
    <property type="entry name" value="Metalloproteases ('zincins'), catalytic domain"/>
    <property type="match status" value="1"/>
</dbReference>
<dbReference type="Gene3D" id="3.40.390.10">
    <property type="entry name" value="Collagenase (Catalytic Domain)"/>
    <property type="match status" value="1"/>
</dbReference>
<keyword evidence="7" id="KW-0482">Metalloprotease</keyword>
<feature type="domain" description="Peptidase M13 C-terminal" evidence="9">
    <location>
        <begin position="481"/>
        <end position="679"/>
    </location>
</feature>
<dbReference type="GO" id="GO:0005886">
    <property type="term" value="C:plasma membrane"/>
    <property type="evidence" value="ECO:0007669"/>
    <property type="project" value="TreeGrafter"/>
</dbReference>
<keyword evidence="4" id="KW-0479">Metal-binding</keyword>
<dbReference type="PRINTS" id="PR00786">
    <property type="entry name" value="NEPRILYSIN"/>
</dbReference>
<keyword evidence="3" id="KW-0645">Protease</keyword>
<evidence type="ECO:0000256" key="5">
    <source>
        <dbReference type="ARBA" id="ARBA00022801"/>
    </source>
</evidence>
<dbReference type="Pfam" id="PF05649">
    <property type="entry name" value="Peptidase_M13_N"/>
    <property type="match status" value="1"/>
</dbReference>
<protein>
    <submittedName>
        <fullName evidence="11">Endopeptidase</fullName>
        <ecNumber evidence="11">3.4.24.-</ecNumber>
    </submittedName>
</protein>
<dbReference type="RefSeq" id="WP_309940278.1">
    <property type="nucleotide sequence ID" value="NZ_AP025305.1"/>
</dbReference>
<evidence type="ECO:0000256" key="7">
    <source>
        <dbReference type="ARBA" id="ARBA00023049"/>
    </source>
</evidence>
<gene>
    <name evidence="11" type="ORF">HNQ88_003437</name>
</gene>
<dbReference type="Gene3D" id="1.10.1380.10">
    <property type="entry name" value="Neutral endopeptidase , domain2"/>
    <property type="match status" value="1"/>
</dbReference>
<dbReference type="PANTHER" id="PTHR11733:SF167">
    <property type="entry name" value="FI17812P1-RELATED"/>
    <property type="match status" value="1"/>
</dbReference>
<comment type="similarity">
    <text evidence="2">Belongs to the peptidase M13 family.</text>
</comment>
<keyword evidence="8" id="KW-0732">Signal</keyword>
<dbReference type="GO" id="GO:0046872">
    <property type="term" value="F:metal ion binding"/>
    <property type="evidence" value="ECO:0007669"/>
    <property type="project" value="UniProtKB-KW"/>
</dbReference>
<dbReference type="Pfam" id="PF01431">
    <property type="entry name" value="Peptidase_M13"/>
    <property type="match status" value="1"/>
</dbReference>
<dbReference type="InterPro" id="IPR042089">
    <property type="entry name" value="Peptidase_M13_dom_2"/>
</dbReference>
<dbReference type="InterPro" id="IPR008753">
    <property type="entry name" value="Peptidase_M13_N"/>
</dbReference>
<dbReference type="InterPro" id="IPR018497">
    <property type="entry name" value="Peptidase_M13_C"/>
</dbReference>
<evidence type="ECO:0000313" key="12">
    <source>
        <dbReference type="Proteomes" id="UP001185092"/>
    </source>
</evidence>
<comment type="cofactor">
    <cofactor evidence="1">
        <name>Zn(2+)</name>
        <dbReference type="ChEBI" id="CHEBI:29105"/>
    </cofactor>
</comment>
<evidence type="ECO:0000256" key="3">
    <source>
        <dbReference type="ARBA" id="ARBA00022670"/>
    </source>
</evidence>
<keyword evidence="5 11" id="KW-0378">Hydrolase</keyword>
<dbReference type="PROSITE" id="PS51885">
    <property type="entry name" value="NEPRILYSIN"/>
    <property type="match status" value="1"/>
</dbReference>
<dbReference type="InterPro" id="IPR024079">
    <property type="entry name" value="MetalloPept_cat_dom_sf"/>
</dbReference>
<dbReference type="Proteomes" id="UP001185092">
    <property type="component" value="Unassembled WGS sequence"/>
</dbReference>
<dbReference type="PANTHER" id="PTHR11733">
    <property type="entry name" value="ZINC METALLOPROTEASE FAMILY M13 NEPRILYSIN-RELATED"/>
    <property type="match status" value="1"/>
</dbReference>
<evidence type="ECO:0000259" key="9">
    <source>
        <dbReference type="Pfam" id="PF01431"/>
    </source>
</evidence>
<keyword evidence="12" id="KW-1185">Reference proteome</keyword>